<dbReference type="GO" id="GO:0000455">
    <property type="term" value="P:enzyme-directed rRNA pseudouridine synthesis"/>
    <property type="evidence" value="ECO:0007669"/>
    <property type="project" value="TreeGrafter"/>
</dbReference>
<dbReference type="EMBL" id="KQ460400">
    <property type="protein sequence ID" value="KPJ14984.1"/>
    <property type="molecule type" value="Genomic_DNA"/>
</dbReference>
<dbReference type="InterPro" id="IPR020103">
    <property type="entry name" value="PsdUridine_synth_cat_dom_sf"/>
</dbReference>
<dbReference type="InParanoid" id="A0A0N1IF46"/>
<dbReference type="SMART" id="SM00355">
    <property type="entry name" value="ZnF_C2H2"/>
    <property type="match status" value="6"/>
</dbReference>
<dbReference type="Proteomes" id="UP000053240">
    <property type="component" value="Unassembled WGS sequence"/>
</dbReference>
<dbReference type="SUPFAM" id="SSF57667">
    <property type="entry name" value="beta-beta-alpha zinc fingers"/>
    <property type="match status" value="2"/>
</dbReference>
<dbReference type="InterPro" id="IPR013087">
    <property type="entry name" value="Znf_C2H2_type"/>
</dbReference>
<dbReference type="STRING" id="76193.A0A0N1IF46"/>
<sequence>MAVVNLYKNENFLIVNKPYDMYINSDDENEKNTVVCHIAERDSHRSNSAHPLHFVQRLDYSTSGVLCLALNKNAAATAGRLFEKRLTHKYYLAIVRGHLSFEICDIKYPVGSDRTSPDSSHKMLALTETTTASCGSPRSAETRLLVLETGHYEDNPVTVVLMKPLTGTMDSDTDSLERTIQNDTSAQAMDNIKSEPEEDPLEGSSYNLEVSLKAETTNEEDDDEEYNTMALLELAQCVQTNHDPIEFDSTEAAVNPKTGLMMCLHCFEDVDSNLALLELAQCVQTNHDPIEFDSTEAAVNPKTGLMMCLHCFEDVDSNLLADHMINAHSYRRLQLKCRICDTTFQERKVLIVHRQECQPPAKKAKRRTFQQIMREVESSLDTNIYDMVTCPICVLEMAKYTLKDHLVNAHSNPDMVLTCAKCNKNFKSRLTLREHVRLVHESIEDSVECELCGQKFRSYKYLSNHKRNVHPKGGQVHICAKCGKQFKSRLCLHQHTKYVHPPESASVNCPQCRKRFKSRINLHQHIRISHSRHNGNTE</sequence>
<dbReference type="InterPro" id="IPR036236">
    <property type="entry name" value="Znf_C2H2_sf"/>
</dbReference>
<dbReference type="PANTHER" id="PTHR21600">
    <property type="entry name" value="MITOCHONDRIAL RNA PSEUDOURIDINE SYNTHASE"/>
    <property type="match status" value="1"/>
</dbReference>
<dbReference type="PROSITE" id="PS00028">
    <property type="entry name" value="ZINC_FINGER_C2H2_1"/>
    <property type="match status" value="4"/>
</dbReference>
<reference evidence="5 6" key="1">
    <citation type="journal article" date="2015" name="Nat. Commun.">
        <title>Outbred genome sequencing and CRISPR/Cas9 gene editing in butterflies.</title>
        <authorList>
            <person name="Li X."/>
            <person name="Fan D."/>
            <person name="Zhang W."/>
            <person name="Liu G."/>
            <person name="Zhang L."/>
            <person name="Zhao L."/>
            <person name="Fang X."/>
            <person name="Chen L."/>
            <person name="Dong Y."/>
            <person name="Chen Y."/>
            <person name="Ding Y."/>
            <person name="Zhao R."/>
            <person name="Feng M."/>
            <person name="Zhu Y."/>
            <person name="Feng Y."/>
            <person name="Jiang X."/>
            <person name="Zhu D."/>
            <person name="Xiang H."/>
            <person name="Feng X."/>
            <person name="Li S."/>
            <person name="Wang J."/>
            <person name="Zhang G."/>
            <person name="Kronforst M.R."/>
            <person name="Wang W."/>
        </authorList>
    </citation>
    <scope>NUCLEOTIDE SEQUENCE [LARGE SCALE GENOMIC DNA]</scope>
    <source>
        <strain evidence="5">Ya'a_city_454_Pm</strain>
        <tissue evidence="5">Whole body</tissue>
    </source>
</reference>
<name>A0A0N1IF46_PAPMA</name>
<evidence type="ECO:0000256" key="1">
    <source>
        <dbReference type="ARBA" id="ARBA00010876"/>
    </source>
</evidence>
<feature type="domain" description="C2H2-type" evidence="4">
    <location>
        <begin position="507"/>
        <end position="535"/>
    </location>
</feature>
<comment type="similarity">
    <text evidence="1">Belongs to the pseudouridine synthase RluA family.</text>
</comment>
<accession>A0A0N1IF46</accession>
<evidence type="ECO:0000259" key="4">
    <source>
        <dbReference type="PROSITE" id="PS50157"/>
    </source>
</evidence>
<keyword evidence="2" id="KW-0863">Zinc-finger</keyword>
<dbReference type="Pfam" id="PF00849">
    <property type="entry name" value="PseudoU_synth_2"/>
    <property type="match status" value="1"/>
</dbReference>
<dbReference type="AlphaFoldDB" id="A0A0N1IF46"/>
<dbReference type="Pfam" id="PF00096">
    <property type="entry name" value="zf-C2H2"/>
    <property type="match status" value="3"/>
</dbReference>
<evidence type="ECO:0000256" key="2">
    <source>
        <dbReference type="PROSITE-ProRule" id="PRU00042"/>
    </source>
</evidence>
<dbReference type="Gene3D" id="3.30.2350.10">
    <property type="entry name" value="Pseudouridine synthase"/>
    <property type="match status" value="1"/>
</dbReference>
<keyword evidence="2" id="KW-0862">Zinc</keyword>
<feature type="region of interest" description="Disordered" evidence="3">
    <location>
        <begin position="183"/>
        <end position="203"/>
    </location>
</feature>
<feature type="domain" description="C2H2-type" evidence="4">
    <location>
        <begin position="417"/>
        <end position="445"/>
    </location>
</feature>
<feature type="domain" description="C2H2-type" evidence="4">
    <location>
        <begin position="477"/>
        <end position="505"/>
    </location>
</feature>
<keyword evidence="2" id="KW-0479">Metal-binding</keyword>
<dbReference type="InterPro" id="IPR050188">
    <property type="entry name" value="RluA_PseudoU_synthase"/>
</dbReference>
<dbReference type="GO" id="GO:0008270">
    <property type="term" value="F:zinc ion binding"/>
    <property type="evidence" value="ECO:0007669"/>
    <property type="project" value="UniProtKB-KW"/>
</dbReference>
<protein>
    <submittedName>
        <fullName evidence="5">RNA pseudouridylate synthase domain-containing protein 1</fullName>
    </submittedName>
</protein>
<evidence type="ECO:0000313" key="5">
    <source>
        <dbReference type="EMBL" id="KPJ14984.1"/>
    </source>
</evidence>
<dbReference type="GO" id="GO:0003723">
    <property type="term" value="F:RNA binding"/>
    <property type="evidence" value="ECO:0007669"/>
    <property type="project" value="InterPro"/>
</dbReference>
<keyword evidence="6" id="KW-1185">Reference proteome</keyword>
<dbReference type="Gene3D" id="3.30.160.60">
    <property type="entry name" value="Classic Zinc Finger"/>
    <property type="match status" value="2"/>
</dbReference>
<dbReference type="PROSITE" id="PS50157">
    <property type="entry name" value="ZINC_FINGER_C2H2_2"/>
    <property type="match status" value="4"/>
</dbReference>
<gene>
    <name evidence="5" type="ORF">RR48_02260</name>
</gene>
<dbReference type="InterPro" id="IPR006145">
    <property type="entry name" value="PsdUridine_synth_RsuA/RluA"/>
</dbReference>
<feature type="domain" description="C2H2-type" evidence="4">
    <location>
        <begin position="447"/>
        <end position="470"/>
    </location>
</feature>
<dbReference type="SUPFAM" id="SSF55120">
    <property type="entry name" value="Pseudouridine synthase"/>
    <property type="match status" value="1"/>
</dbReference>
<organism evidence="5 6">
    <name type="scientific">Papilio machaon</name>
    <name type="common">Old World swallowtail butterfly</name>
    <dbReference type="NCBI Taxonomy" id="76193"/>
    <lineage>
        <taxon>Eukaryota</taxon>
        <taxon>Metazoa</taxon>
        <taxon>Ecdysozoa</taxon>
        <taxon>Arthropoda</taxon>
        <taxon>Hexapoda</taxon>
        <taxon>Insecta</taxon>
        <taxon>Pterygota</taxon>
        <taxon>Neoptera</taxon>
        <taxon>Endopterygota</taxon>
        <taxon>Lepidoptera</taxon>
        <taxon>Glossata</taxon>
        <taxon>Ditrysia</taxon>
        <taxon>Papilionoidea</taxon>
        <taxon>Papilionidae</taxon>
        <taxon>Papilioninae</taxon>
        <taxon>Papilio</taxon>
    </lineage>
</organism>
<dbReference type="CDD" id="cd02869">
    <property type="entry name" value="PseudoU_synth_RluA_like"/>
    <property type="match status" value="1"/>
</dbReference>
<dbReference type="PANTHER" id="PTHR21600:SF87">
    <property type="entry name" value="RNA PSEUDOURIDYLATE SYNTHASE DOMAIN-CONTAINING PROTEIN 1"/>
    <property type="match status" value="1"/>
</dbReference>
<proteinExistence type="inferred from homology"/>
<dbReference type="GO" id="GO:0009982">
    <property type="term" value="F:pseudouridine synthase activity"/>
    <property type="evidence" value="ECO:0007669"/>
    <property type="project" value="InterPro"/>
</dbReference>
<evidence type="ECO:0000256" key="3">
    <source>
        <dbReference type="SAM" id="MobiDB-lite"/>
    </source>
</evidence>
<evidence type="ECO:0000313" key="6">
    <source>
        <dbReference type="Proteomes" id="UP000053240"/>
    </source>
</evidence>